<gene>
    <name evidence="2" type="ORF">K8U61_13515</name>
</gene>
<dbReference type="InterPro" id="IPR029069">
    <property type="entry name" value="HotDog_dom_sf"/>
</dbReference>
<evidence type="ECO:0000313" key="3">
    <source>
        <dbReference type="Proteomes" id="UP000780875"/>
    </source>
</evidence>
<dbReference type="EMBL" id="JAIQZJ010000007">
    <property type="protein sequence ID" value="MBZ5739186.1"/>
    <property type="molecule type" value="Genomic_DNA"/>
</dbReference>
<dbReference type="CDD" id="cd03443">
    <property type="entry name" value="PaaI_thioesterase"/>
    <property type="match status" value="1"/>
</dbReference>
<dbReference type="Proteomes" id="UP000780875">
    <property type="component" value="Unassembled WGS sequence"/>
</dbReference>
<protein>
    <submittedName>
        <fullName evidence="2">PaaI family thioesterase</fullName>
    </submittedName>
</protein>
<name>A0ABS7UDW3_9ACTN</name>
<dbReference type="RefSeq" id="WP_224123557.1">
    <property type="nucleotide sequence ID" value="NZ_JAIQZJ010000007.1"/>
</dbReference>
<proteinExistence type="predicted"/>
<dbReference type="PANTHER" id="PTHR47260:SF1">
    <property type="entry name" value="UPF0644 PROTEIN PB2B4.06"/>
    <property type="match status" value="1"/>
</dbReference>
<dbReference type="Gene3D" id="3.10.129.10">
    <property type="entry name" value="Hotdog Thioesterase"/>
    <property type="match status" value="1"/>
</dbReference>
<evidence type="ECO:0000259" key="1">
    <source>
        <dbReference type="Pfam" id="PF03061"/>
    </source>
</evidence>
<sequence>MSLEGFIQDETPTAVVQRREASLGPLAASLRELLDATIRTTVDDEEIRAVRGEVEALVERLRVDQRDGTPGVRFNSEGYAWNWGNAVVGLGNAIAPPLGIVHEAPGRARAEVHLGAAYEGPPGLVHGGVSAMLLDHIMGETAANGFTRITFTGTLTLTYRRGTPLGPLHLEAHIDREEGRKVWVLASIGDVEGPTVEAEGVFIVPAWAG</sequence>
<evidence type="ECO:0000313" key="2">
    <source>
        <dbReference type="EMBL" id="MBZ5739186.1"/>
    </source>
</evidence>
<organism evidence="2 3">
    <name type="scientific">Nocardioides mangrovi</name>
    <dbReference type="NCBI Taxonomy" id="2874580"/>
    <lineage>
        <taxon>Bacteria</taxon>
        <taxon>Bacillati</taxon>
        <taxon>Actinomycetota</taxon>
        <taxon>Actinomycetes</taxon>
        <taxon>Propionibacteriales</taxon>
        <taxon>Nocardioidaceae</taxon>
        <taxon>Nocardioides</taxon>
    </lineage>
</organism>
<comment type="caution">
    <text evidence="2">The sequence shown here is derived from an EMBL/GenBank/DDBJ whole genome shotgun (WGS) entry which is preliminary data.</text>
</comment>
<dbReference type="PANTHER" id="PTHR47260">
    <property type="entry name" value="UPF0644 PROTEIN PB2B4.06"/>
    <property type="match status" value="1"/>
</dbReference>
<keyword evidence="3" id="KW-1185">Reference proteome</keyword>
<dbReference type="SUPFAM" id="SSF54637">
    <property type="entry name" value="Thioesterase/thiol ester dehydrase-isomerase"/>
    <property type="match status" value="1"/>
</dbReference>
<dbReference type="InterPro" id="IPR052061">
    <property type="entry name" value="PTE-AB_protein"/>
</dbReference>
<feature type="domain" description="Thioesterase" evidence="1">
    <location>
        <begin position="123"/>
        <end position="180"/>
    </location>
</feature>
<accession>A0ABS7UDW3</accession>
<dbReference type="Pfam" id="PF03061">
    <property type="entry name" value="4HBT"/>
    <property type="match status" value="1"/>
</dbReference>
<dbReference type="InterPro" id="IPR006683">
    <property type="entry name" value="Thioestr_dom"/>
</dbReference>
<reference evidence="2 3" key="1">
    <citation type="submission" date="2021-09" db="EMBL/GenBank/DDBJ databases">
        <title>Whole genome sequence of Nocardioides sp. GBK3QG-3.</title>
        <authorList>
            <person name="Tuo L."/>
        </authorList>
    </citation>
    <scope>NUCLEOTIDE SEQUENCE [LARGE SCALE GENOMIC DNA]</scope>
    <source>
        <strain evidence="2 3">GBK3QG-3</strain>
    </source>
</reference>